<evidence type="ECO:0000313" key="1">
    <source>
        <dbReference type="EMBL" id="PUZ60603.1"/>
    </source>
</evidence>
<keyword evidence="2" id="KW-1185">Reference proteome</keyword>
<organism evidence="1 2">
    <name type="scientific">Panicum hallii var. hallii</name>
    <dbReference type="NCBI Taxonomy" id="1504633"/>
    <lineage>
        <taxon>Eukaryota</taxon>
        <taxon>Viridiplantae</taxon>
        <taxon>Streptophyta</taxon>
        <taxon>Embryophyta</taxon>
        <taxon>Tracheophyta</taxon>
        <taxon>Spermatophyta</taxon>
        <taxon>Magnoliopsida</taxon>
        <taxon>Liliopsida</taxon>
        <taxon>Poales</taxon>
        <taxon>Poaceae</taxon>
        <taxon>PACMAD clade</taxon>
        <taxon>Panicoideae</taxon>
        <taxon>Panicodae</taxon>
        <taxon>Paniceae</taxon>
        <taxon>Panicinae</taxon>
        <taxon>Panicum</taxon>
        <taxon>Panicum sect. Panicum</taxon>
    </lineage>
</organism>
<dbReference type="Gramene" id="PUZ60603">
    <property type="protein sequence ID" value="PUZ60603"/>
    <property type="gene ID" value="GQ55_4G156300"/>
</dbReference>
<accession>A0A2T7DYE8</accession>
<dbReference type="Proteomes" id="UP000244336">
    <property type="component" value="Chromosome 4"/>
</dbReference>
<reference evidence="1 2" key="1">
    <citation type="submission" date="2018-04" db="EMBL/GenBank/DDBJ databases">
        <title>WGS assembly of Panicum hallii var. hallii HAL2.</title>
        <authorList>
            <person name="Lovell J."/>
            <person name="Jenkins J."/>
            <person name="Lowry D."/>
            <person name="Mamidi S."/>
            <person name="Sreedasyam A."/>
            <person name="Weng X."/>
            <person name="Barry K."/>
            <person name="Bonette J."/>
            <person name="Campitelli B."/>
            <person name="Daum C."/>
            <person name="Gordon S."/>
            <person name="Gould B."/>
            <person name="Lipzen A."/>
            <person name="MacQueen A."/>
            <person name="Palacio-Mejia J."/>
            <person name="Plott C."/>
            <person name="Shakirov E."/>
            <person name="Shu S."/>
            <person name="Yoshinaga Y."/>
            <person name="Zane M."/>
            <person name="Rokhsar D."/>
            <person name="Grimwood J."/>
            <person name="Schmutz J."/>
            <person name="Juenger T."/>
        </authorList>
    </citation>
    <scope>NUCLEOTIDE SEQUENCE [LARGE SCALE GENOMIC DNA]</scope>
    <source>
        <strain evidence="2">cv. HAL2</strain>
    </source>
</reference>
<gene>
    <name evidence="1" type="ORF">GQ55_4G156300</name>
</gene>
<dbReference type="EMBL" id="CM009752">
    <property type="protein sequence ID" value="PUZ60603.1"/>
    <property type="molecule type" value="Genomic_DNA"/>
</dbReference>
<dbReference type="AlphaFoldDB" id="A0A2T7DYE8"/>
<name>A0A2T7DYE8_9POAL</name>
<protein>
    <submittedName>
        <fullName evidence="1">Uncharacterized protein</fullName>
    </submittedName>
</protein>
<sequence length="77" mass="9273">MFHRNCLLRQNQKKLILYGETKYLSFPTRIDFFLNFKIKVLVLWGTMDKFLESGTNRYNPPQNYVFFQAFQPINTTS</sequence>
<evidence type="ECO:0000313" key="2">
    <source>
        <dbReference type="Proteomes" id="UP000244336"/>
    </source>
</evidence>
<proteinExistence type="predicted"/>